<keyword evidence="6" id="KW-0436">Ligase</keyword>
<evidence type="ECO:0000256" key="7">
    <source>
        <dbReference type="ARBA" id="ARBA00022741"/>
    </source>
</evidence>
<evidence type="ECO:0000256" key="8">
    <source>
        <dbReference type="ARBA" id="ARBA00022801"/>
    </source>
</evidence>
<dbReference type="Proteomes" id="UP000077875">
    <property type="component" value="Chromosome"/>
</dbReference>
<name>A0A172YJ53_9GAMM</name>
<dbReference type="Pfam" id="PF02786">
    <property type="entry name" value="CPSase_L_D2"/>
    <property type="match status" value="1"/>
</dbReference>
<evidence type="ECO:0000256" key="10">
    <source>
        <dbReference type="ARBA" id="ARBA00023267"/>
    </source>
</evidence>
<evidence type="ECO:0000259" key="15">
    <source>
        <dbReference type="PROSITE" id="PS50975"/>
    </source>
</evidence>
<dbReference type="SUPFAM" id="SSF51246">
    <property type="entry name" value="Rudiment single hybrid motif"/>
    <property type="match status" value="1"/>
</dbReference>
<dbReference type="PANTHER" id="PTHR18866:SF128">
    <property type="entry name" value="UREA AMIDOLYASE"/>
    <property type="match status" value="1"/>
</dbReference>
<dbReference type="Pfam" id="PF02785">
    <property type="entry name" value="Biotin_carb_C"/>
    <property type="match status" value="1"/>
</dbReference>
<keyword evidence="10" id="KW-0092">Biotin</keyword>
<evidence type="ECO:0000256" key="5">
    <source>
        <dbReference type="ARBA" id="ARBA00017242"/>
    </source>
</evidence>
<dbReference type="FunFam" id="3.40.50.20:FF:000010">
    <property type="entry name" value="Propionyl-CoA carboxylase subunit alpha"/>
    <property type="match status" value="1"/>
</dbReference>
<keyword evidence="9 13" id="KW-0067">ATP-binding</keyword>
<dbReference type="GO" id="GO:0004847">
    <property type="term" value="F:urea carboxylase activity"/>
    <property type="evidence" value="ECO:0007669"/>
    <property type="project" value="TreeGrafter"/>
</dbReference>
<dbReference type="GO" id="GO:0004075">
    <property type="term" value="F:biotin carboxylase activity"/>
    <property type="evidence" value="ECO:0007669"/>
    <property type="project" value="UniProtKB-EC"/>
</dbReference>
<evidence type="ECO:0000256" key="6">
    <source>
        <dbReference type="ARBA" id="ARBA00022598"/>
    </source>
</evidence>
<dbReference type="SUPFAM" id="SSF52440">
    <property type="entry name" value="PreATP-grasp domain"/>
    <property type="match status" value="1"/>
</dbReference>
<keyword evidence="18" id="KW-1185">Reference proteome</keyword>
<comment type="subunit">
    <text evidence="4">Acetyl-CoA carboxylase is a heterohexamer of biotin carboxyl carrier protein, biotin carboxylase and the two subunits of carboxyl transferase in a 2:2 complex.</text>
</comment>
<dbReference type="PROSITE" id="PS50968">
    <property type="entry name" value="BIOTINYL_LIPOYL"/>
    <property type="match status" value="1"/>
</dbReference>
<dbReference type="InterPro" id="IPR000089">
    <property type="entry name" value="Biotin_lipoyl"/>
</dbReference>
<dbReference type="InterPro" id="IPR011054">
    <property type="entry name" value="Rudment_hybrid_motif"/>
</dbReference>
<dbReference type="Pfam" id="PF02626">
    <property type="entry name" value="CT_A_B"/>
    <property type="match status" value="1"/>
</dbReference>
<dbReference type="InterPro" id="IPR011053">
    <property type="entry name" value="Single_hybrid_motif"/>
</dbReference>
<dbReference type="InterPro" id="IPR029000">
    <property type="entry name" value="Cyclophilin-like_dom_sf"/>
</dbReference>
<evidence type="ECO:0000259" key="14">
    <source>
        <dbReference type="PROSITE" id="PS50968"/>
    </source>
</evidence>
<dbReference type="PROSITE" id="PS50975">
    <property type="entry name" value="ATP_GRASP"/>
    <property type="match status" value="1"/>
</dbReference>
<dbReference type="InterPro" id="IPR005482">
    <property type="entry name" value="Biotin_COase_C"/>
</dbReference>
<dbReference type="Gene3D" id="2.40.50.100">
    <property type="match status" value="1"/>
</dbReference>
<dbReference type="EMBL" id="CP015243">
    <property type="protein sequence ID" value="ANF59224.1"/>
    <property type="molecule type" value="Genomic_DNA"/>
</dbReference>
<proteinExistence type="predicted"/>
<dbReference type="PROSITE" id="PS00866">
    <property type="entry name" value="CPSASE_1"/>
    <property type="match status" value="1"/>
</dbReference>
<dbReference type="Pfam" id="PF02682">
    <property type="entry name" value="CT_C_D"/>
    <property type="match status" value="1"/>
</dbReference>
<protein>
    <recommendedName>
        <fullName evidence="5">Biotin carboxylase</fullName>
    </recommendedName>
    <alternativeName>
        <fullName evidence="11">Acetyl-coenzyme A carboxylase biotin carboxylase subunit A</fullName>
    </alternativeName>
</protein>
<dbReference type="Pfam" id="PF00364">
    <property type="entry name" value="Biotin_lipoyl"/>
    <property type="match status" value="1"/>
</dbReference>
<dbReference type="Pfam" id="PF00289">
    <property type="entry name" value="Biotin_carb_N"/>
    <property type="match status" value="1"/>
</dbReference>
<dbReference type="PANTHER" id="PTHR18866">
    <property type="entry name" value="CARBOXYLASE:PYRUVATE/ACETYL-COA/PROPIONYL-COA CARBOXYLASE"/>
    <property type="match status" value="1"/>
</dbReference>
<keyword evidence="7 13" id="KW-0547">Nucleotide-binding</keyword>
<evidence type="ECO:0000256" key="12">
    <source>
        <dbReference type="ARBA" id="ARBA00048600"/>
    </source>
</evidence>
<comment type="cofactor">
    <cofactor evidence="1">
        <name>biotin</name>
        <dbReference type="ChEBI" id="CHEBI:57586"/>
    </cofactor>
</comment>
<dbReference type="InterPro" id="IPR011764">
    <property type="entry name" value="Biotin_carboxylation_dom"/>
</dbReference>
<dbReference type="SUPFAM" id="SSF160467">
    <property type="entry name" value="PH0987 N-terminal domain-like"/>
    <property type="match status" value="1"/>
</dbReference>
<feature type="domain" description="ATP-grasp" evidence="15">
    <location>
        <begin position="120"/>
        <end position="317"/>
    </location>
</feature>
<evidence type="ECO:0000313" key="18">
    <source>
        <dbReference type="Proteomes" id="UP000077875"/>
    </source>
</evidence>
<evidence type="ECO:0000256" key="2">
    <source>
        <dbReference type="ARBA" id="ARBA00003761"/>
    </source>
</evidence>
<dbReference type="SUPFAM" id="SSF50891">
    <property type="entry name" value="Cyclophilin-like"/>
    <property type="match status" value="2"/>
</dbReference>
<dbReference type="KEGG" id="haa:A5892_18615"/>
<evidence type="ECO:0000256" key="4">
    <source>
        <dbReference type="ARBA" id="ARBA00011750"/>
    </source>
</evidence>
<dbReference type="InterPro" id="IPR011761">
    <property type="entry name" value="ATP-grasp"/>
</dbReference>
<dbReference type="RefSeq" id="WP_064124066.1">
    <property type="nucleotide sequence ID" value="NZ_CP015243.1"/>
</dbReference>
<accession>A0A172YJ53</accession>
<dbReference type="Gene3D" id="3.30.1360.40">
    <property type="match status" value="1"/>
</dbReference>
<organism evidence="17 18">
    <name type="scientific">Halotalea alkalilenta</name>
    <dbReference type="NCBI Taxonomy" id="376489"/>
    <lineage>
        <taxon>Bacteria</taxon>
        <taxon>Pseudomonadati</taxon>
        <taxon>Pseudomonadota</taxon>
        <taxon>Gammaproteobacteria</taxon>
        <taxon>Oceanospirillales</taxon>
        <taxon>Halomonadaceae</taxon>
        <taxon>Halotalea</taxon>
    </lineage>
</organism>
<evidence type="ECO:0000259" key="16">
    <source>
        <dbReference type="PROSITE" id="PS50979"/>
    </source>
</evidence>
<dbReference type="GO" id="GO:0005524">
    <property type="term" value="F:ATP binding"/>
    <property type="evidence" value="ECO:0007669"/>
    <property type="project" value="UniProtKB-UniRule"/>
</dbReference>
<evidence type="ECO:0000256" key="11">
    <source>
        <dbReference type="ARBA" id="ARBA00033786"/>
    </source>
</evidence>
<dbReference type="InterPro" id="IPR005481">
    <property type="entry name" value="BC-like_N"/>
</dbReference>
<dbReference type="InterPro" id="IPR001882">
    <property type="entry name" value="Biotin_BS"/>
</dbReference>
<dbReference type="NCBIfam" id="TIGR00724">
    <property type="entry name" value="urea_amlyse_rel"/>
    <property type="match status" value="1"/>
</dbReference>
<dbReference type="Gene3D" id="3.30.470.20">
    <property type="entry name" value="ATP-grasp fold, B domain"/>
    <property type="match status" value="1"/>
</dbReference>
<evidence type="ECO:0000256" key="13">
    <source>
        <dbReference type="PROSITE-ProRule" id="PRU00409"/>
    </source>
</evidence>
<gene>
    <name evidence="17" type="ORF">A5892_18615</name>
</gene>
<reference evidence="17 18" key="1">
    <citation type="submission" date="2016-04" db="EMBL/GenBank/DDBJ databases">
        <title>Complete Genome Sequence of Halotalea alkalilenta IHB B 13600.</title>
        <authorList>
            <person name="Swarnkar M.K."/>
            <person name="Sharma A."/>
            <person name="Kaushal K."/>
            <person name="Soni R."/>
            <person name="Rana S."/>
            <person name="Singh A.K."/>
            <person name="Gulati A."/>
        </authorList>
    </citation>
    <scope>NUCLEOTIDE SEQUENCE [LARGE SCALE GENOMIC DNA]</scope>
    <source>
        <strain evidence="17 18">IHB B 13600</strain>
    </source>
</reference>
<dbReference type="InterPro" id="IPR003833">
    <property type="entry name" value="CT_C_D"/>
</dbReference>
<feature type="domain" description="Biotin carboxylation" evidence="16">
    <location>
        <begin position="1"/>
        <end position="446"/>
    </location>
</feature>
<dbReference type="SUPFAM" id="SSF56059">
    <property type="entry name" value="Glutathione synthetase ATP-binding domain-like"/>
    <property type="match status" value="1"/>
</dbReference>
<dbReference type="SMART" id="SM00796">
    <property type="entry name" value="AHS1"/>
    <property type="match status" value="1"/>
</dbReference>
<dbReference type="SMART" id="SM00797">
    <property type="entry name" value="AHS2"/>
    <property type="match status" value="1"/>
</dbReference>
<dbReference type="InterPro" id="IPR014084">
    <property type="entry name" value="Urea_COase"/>
</dbReference>
<dbReference type="InterPro" id="IPR016185">
    <property type="entry name" value="PreATP-grasp_dom_sf"/>
</dbReference>
<dbReference type="PROSITE" id="PS00188">
    <property type="entry name" value="BIOTIN"/>
    <property type="match status" value="1"/>
</dbReference>
<dbReference type="GO" id="GO:0016787">
    <property type="term" value="F:hydrolase activity"/>
    <property type="evidence" value="ECO:0007669"/>
    <property type="project" value="UniProtKB-KW"/>
</dbReference>
<evidence type="ECO:0000256" key="1">
    <source>
        <dbReference type="ARBA" id="ARBA00001953"/>
    </source>
</evidence>
<dbReference type="SUPFAM" id="SSF51230">
    <property type="entry name" value="Single hybrid motif"/>
    <property type="match status" value="1"/>
</dbReference>
<keyword evidence="8" id="KW-0378">Hydrolase</keyword>
<dbReference type="Gene3D" id="2.40.100.10">
    <property type="entry name" value="Cyclophilin-like"/>
    <property type="match status" value="2"/>
</dbReference>
<dbReference type="CDD" id="cd06850">
    <property type="entry name" value="biotinyl_domain"/>
    <property type="match status" value="1"/>
</dbReference>
<comment type="pathway">
    <text evidence="3">Lipid metabolism; malonyl-CoA biosynthesis; malonyl-CoA from acetyl-CoA: step 1/1.</text>
</comment>
<dbReference type="AlphaFoldDB" id="A0A172YJ53"/>
<dbReference type="InterPro" id="IPR050856">
    <property type="entry name" value="Biotin_carboxylase_complex"/>
</dbReference>
<dbReference type="PROSITE" id="PS00867">
    <property type="entry name" value="CPSASE_2"/>
    <property type="match status" value="1"/>
</dbReference>
<dbReference type="STRING" id="376489.A5892_18615"/>
<evidence type="ECO:0000313" key="17">
    <source>
        <dbReference type="EMBL" id="ANF59224.1"/>
    </source>
</evidence>
<dbReference type="PROSITE" id="PS50979">
    <property type="entry name" value="BC"/>
    <property type="match status" value="1"/>
</dbReference>
<feature type="domain" description="Lipoyl-binding" evidence="14">
    <location>
        <begin position="1139"/>
        <end position="1215"/>
    </location>
</feature>
<sequence length="1220" mass="133731">MFTRVLIANRGEIAVRIIHTLKRLGIESVAVFAEPDRYARHVELADQAVALEGESAAQSYLRGDKIIAAAKASGCEAIIPGYGFLSENAEFATECAAAGIVFIGPTPDQMLRFGLKHTAREIAERAGVPLAPGSGLLADRDQALAEAERLGYPVMLKSTAGGGGIGLTRCADAAELEAAFDSVTRLGQSYFSNAGVFLECFIDHARHVEVQIFGDGRGRVVALGERDCSLQRRNQKVVEETPAPKLPAATRERMCEAAVRLGEEVAYQSAGTVEFIYDQARDAFYFLEVNTRLQVEHPITEMVTGFDLVEWMLRIAAGDASVLDATVAPKGAAIEVRLYAEDPAKNFRPSAGELTEVRWPEPASWLRIDSGIGRGSSVSSHFDPMIAKLITFGADREEALARMRQALDATRIQGIVTNLDYLRAVVRDPDFDRGEVSTRALDTFAFSPFGVEVIAPGTYTTVQDYPGRLGHWDVGVPPSGPMDDRAFRLGNRIVGNHPHAAGLECTLVGPSVRFHAEGVIALTGAPCDAYLESAEGERREAGFWSPVAVQAGDTLVIGKAQAGCRTYLAVRGGFDVPSYLGSRSTFVLGQFGGHAGRTLRAGDWLPIGREGVEGDSPAPIAAPRALDASLLPEYGIEWRIGVLYGPHGAPDYFTAESIERFFATDWEVHYNSNRLGVRLIGPRPTWARDNGGEAGLHPSNVHDCEYAIGAVNFTGDMPVILTHDGPSLGGFVCPVTICEAELWKVGQLKPGDTIRFVPIRHEDALELRRVQEAEIETLSPVAEAARLEHCAVPALEADEDNRSRTLLAHLPELLDRPEIHYRRAGDRYVLIEYGDNLLDLRLRFRLHALMEAIRAGGFVGVTELAPGVRSLQVRFDPLVIAQDELIERLVALEDSLPPIESMRVPSRIVHMPLAFEDSATLGAVERYAETVRAEAPWLPNNVDFIARINGLDSREEVERIVFDASYMVLGLGDVYLGAPCAVPVDPRHRLLSSKYNPARTFTAEGTVGIGGMYMCIYGMDSPGGYQLVGRTLPIWNKHLLNVQFEHGEPWLLKFFDQVRFHPVSESELSHLREEFRHGRHTIEIEPTYFDLADYARLLEQHDAEIKGFQRHQRAAFEREVARWQEADIAPPPAVVERPEVEEQIDGRALHAEITGSVWKVLVEPGQRVAAGEPLIVLEAMKMEIALNAPVAGLVKAVRCRPGQQVAAGEVLVVMDEEERA</sequence>
<evidence type="ECO:0000256" key="9">
    <source>
        <dbReference type="ARBA" id="ARBA00022840"/>
    </source>
</evidence>
<comment type="function">
    <text evidence="2">This protein is a component of the acetyl coenzyme A carboxylase complex; first, biotin carboxylase catalyzes the carboxylation of the carrier protein and then the transcarboxylase transfers the carboxyl group to form malonyl-CoA.</text>
</comment>
<dbReference type="GO" id="GO:0046872">
    <property type="term" value="F:metal ion binding"/>
    <property type="evidence" value="ECO:0007669"/>
    <property type="project" value="InterPro"/>
</dbReference>
<dbReference type="InterPro" id="IPR005479">
    <property type="entry name" value="CPAse_ATP-bd"/>
</dbReference>
<dbReference type="InterPro" id="IPR003778">
    <property type="entry name" value="CT_A_B"/>
</dbReference>
<evidence type="ECO:0000256" key="3">
    <source>
        <dbReference type="ARBA" id="ARBA00004956"/>
    </source>
</evidence>
<comment type="catalytic activity">
    <reaction evidence="12">
        <text>N(6)-biotinyl-L-lysyl-[protein] + hydrogencarbonate + ATP = N(6)-carboxybiotinyl-L-lysyl-[protein] + ADP + phosphate + H(+)</text>
        <dbReference type="Rhea" id="RHEA:13501"/>
        <dbReference type="Rhea" id="RHEA-COMP:10505"/>
        <dbReference type="Rhea" id="RHEA-COMP:10506"/>
        <dbReference type="ChEBI" id="CHEBI:15378"/>
        <dbReference type="ChEBI" id="CHEBI:17544"/>
        <dbReference type="ChEBI" id="CHEBI:30616"/>
        <dbReference type="ChEBI" id="CHEBI:43474"/>
        <dbReference type="ChEBI" id="CHEBI:83144"/>
        <dbReference type="ChEBI" id="CHEBI:83145"/>
        <dbReference type="ChEBI" id="CHEBI:456216"/>
        <dbReference type="EC" id="6.3.4.14"/>
    </reaction>
</comment>
<dbReference type="SMART" id="SM00878">
    <property type="entry name" value="Biotin_carb_C"/>
    <property type="match status" value="1"/>
</dbReference>
<dbReference type="NCBIfam" id="TIGR02712">
    <property type="entry name" value="urea_carbox"/>
    <property type="match status" value="1"/>
</dbReference>